<dbReference type="Gene3D" id="3.90.550.10">
    <property type="entry name" value="Spore Coat Polysaccharide Biosynthesis Protein SpsA, Chain A"/>
    <property type="match status" value="1"/>
</dbReference>
<evidence type="ECO:0000313" key="2">
    <source>
        <dbReference type="EMBL" id="MFC3155610.1"/>
    </source>
</evidence>
<name>A0ABV7HP52_9GAMM</name>
<dbReference type="EC" id="2.4.-.-" evidence="2"/>
<dbReference type="InterPro" id="IPR001173">
    <property type="entry name" value="Glyco_trans_2-like"/>
</dbReference>
<organism evidence="2 3">
    <name type="scientific">Gilvimarinus japonicus</name>
    <dbReference type="NCBI Taxonomy" id="1796469"/>
    <lineage>
        <taxon>Bacteria</taxon>
        <taxon>Pseudomonadati</taxon>
        <taxon>Pseudomonadota</taxon>
        <taxon>Gammaproteobacteria</taxon>
        <taxon>Cellvibrionales</taxon>
        <taxon>Cellvibrionaceae</taxon>
        <taxon>Gilvimarinus</taxon>
    </lineage>
</organism>
<protein>
    <submittedName>
        <fullName evidence="2">Glycosyltransferase family 2 protein</fullName>
        <ecNumber evidence="2">2.4.-.-</ecNumber>
    </submittedName>
</protein>
<evidence type="ECO:0000259" key="1">
    <source>
        <dbReference type="Pfam" id="PF00535"/>
    </source>
</evidence>
<dbReference type="InterPro" id="IPR029044">
    <property type="entry name" value="Nucleotide-diphossugar_trans"/>
</dbReference>
<dbReference type="CDD" id="cd00761">
    <property type="entry name" value="Glyco_tranf_GTA_type"/>
    <property type="match status" value="1"/>
</dbReference>
<proteinExistence type="predicted"/>
<keyword evidence="2" id="KW-0328">Glycosyltransferase</keyword>
<comment type="caution">
    <text evidence="2">The sequence shown here is derived from an EMBL/GenBank/DDBJ whole genome shotgun (WGS) entry which is preliminary data.</text>
</comment>
<dbReference type="Pfam" id="PF00535">
    <property type="entry name" value="Glycos_transf_2"/>
    <property type="match status" value="1"/>
</dbReference>
<dbReference type="Proteomes" id="UP001595548">
    <property type="component" value="Unassembled WGS sequence"/>
</dbReference>
<dbReference type="RefSeq" id="WP_382416397.1">
    <property type="nucleotide sequence ID" value="NZ_AP031500.1"/>
</dbReference>
<dbReference type="SUPFAM" id="SSF53448">
    <property type="entry name" value="Nucleotide-diphospho-sugar transferases"/>
    <property type="match status" value="1"/>
</dbReference>
<sequence length="304" mass="33878">MSNDKVHSQKFDLSIIVIFHEMQREACRTLFSLSKEFQEHAENLSYEVIAIDNGSKKPLGEQFVKQFGEHFRYEYFDTQSVSPATAVNHGVRLAEGEFVAIIVDGARMASSGLVSKTLASAKWLSEPAVFSLSWHLGPEVQNVSMLSGYNQSVEDELLESVNWREDGRKLFDISVLAQASSRGFLGGVPGEFSWICVRKAMFTSLGGFNEAFTSRGGGLVNQDFRNRLMTTPGIEPLLVLGEGVFHQFHGGVATNVPMKQHPRDEFRAEYERICGKPHERSSTPEPLYFGTMPSNALKFVARSS</sequence>
<keyword evidence="3" id="KW-1185">Reference proteome</keyword>
<gene>
    <name evidence="2" type="ORF">ACFOEB_10400</name>
</gene>
<dbReference type="EMBL" id="JBHRTL010000006">
    <property type="protein sequence ID" value="MFC3155610.1"/>
    <property type="molecule type" value="Genomic_DNA"/>
</dbReference>
<keyword evidence="2" id="KW-0808">Transferase</keyword>
<feature type="domain" description="Glycosyltransferase 2-like" evidence="1">
    <location>
        <begin position="14"/>
        <end position="102"/>
    </location>
</feature>
<reference evidence="3" key="1">
    <citation type="journal article" date="2019" name="Int. J. Syst. Evol. Microbiol.">
        <title>The Global Catalogue of Microorganisms (GCM) 10K type strain sequencing project: providing services to taxonomists for standard genome sequencing and annotation.</title>
        <authorList>
            <consortium name="The Broad Institute Genomics Platform"/>
            <consortium name="The Broad Institute Genome Sequencing Center for Infectious Disease"/>
            <person name="Wu L."/>
            <person name="Ma J."/>
        </authorList>
    </citation>
    <scope>NUCLEOTIDE SEQUENCE [LARGE SCALE GENOMIC DNA]</scope>
    <source>
        <strain evidence="3">KCTC 52141</strain>
    </source>
</reference>
<dbReference type="GO" id="GO:0016757">
    <property type="term" value="F:glycosyltransferase activity"/>
    <property type="evidence" value="ECO:0007669"/>
    <property type="project" value="UniProtKB-KW"/>
</dbReference>
<accession>A0ABV7HP52</accession>
<evidence type="ECO:0000313" key="3">
    <source>
        <dbReference type="Proteomes" id="UP001595548"/>
    </source>
</evidence>